<organism evidence="4 5">
    <name type="scientific">Pocillopora meandrina</name>
    <dbReference type="NCBI Taxonomy" id="46732"/>
    <lineage>
        <taxon>Eukaryota</taxon>
        <taxon>Metazoa</taxon>
        <taxon>Cnidaria</taxon>
        <taxon>Anthozoa</taxon>
        <taxon>Hexacorallia</taxon>
        <taxon>Scleractinia</taxon>
        <taxon>Astrocoeniina</taxon>
        <taxon>Pocilloporidae</taxon>
        <taxon>Pocillopora</taxon>
    </lineage>
</organism>
<evidence type="ECO:0000259" key="3">
    <source>
        <dbReference type="PROSITE" id="PS50869"/>
    </source>
</evidence>
<keyword evidence="1" id="KW-1015">Disulfide bond</keyword>
<feature type="signal peptide" evidence="2">
    <location>
        <begin position="1"/>
        <end position="18"/>
    </location>
</feature>
<dbReference type="Proteomes" id="UP001159428">
    <property type="component" value="Unassembled WGS sequence"/>
</dbReference>
<dbReference type="Gene3D" id="3.30.390.150">
    <property type="match status" value="1"/>
</dbReference>
<dbReference type="AlphaFoldDB" id="A0AAU9XM53"/>
<dbReference type="Pfam" id="PF04089">
    <property type="entry name" value="BRICHOS"/>
    <property type="match status" value="1"/>
</dbReference>
<accession>A0AAU9XM53</accession>
<feature type="domain" description="BRICHOS" evidence="3">
    <location>
        <begin position="56"/>
        <end position="149"/>
    </location>
</feature>
<dbReference type="PROSITE" id="PS50869">
    <property type="entry name" value="BRICHOS"/>
    <property type="match status" value="1"/>
</dbReference>
<dbReference type="SMART" id="SM01039">
    <property type="entry name" value="BRICHOS"/>
    <property type="match status" value="1"/>
</dbReference>
<proteinExistence type="predicted"/>
<keyword evidence="2" id="KW-0732">Signal</keyword>
<comment type="caution">
    <text evidence="4">The sequence shown here is derived from an EMBL/GenBank/DDBJ whole genome shotgun (WGS) entry which is preliminary data.</text>
</comment>
<keyword evidence="5" id="KW-1185">Reference proteome</keyword>
<dbReference type="InterPro" id="IPR051772">
    <property type="entry name" value="Gastrokine"/>
</dbReference>
<dbReference type="EMBL" id="CALNXJ010000048">
    <property type="protein sequence ID" value="CAH3150885.1"/>
    <property type="molecule type" value="Genomic_DNA"/>
</dbReference>
<dbReference type="InterPro" id="IPR007084">
    <property type="entry name" value="BRICHOS_dom"/>
</dbReference>
<reference evidence="4 5" key="1">
    <citation type="submission" date="2022-05" db="EMBL/GenBank/DDBJ databases">
        <authorList>
            <consortium name="Genoscope - CEA"/>
            <person name="William W."/>
        </authorList>
    </citation>
    <scope>NUCLEOTIDE SEQUENCE [LARGE SCALE GENOMIC DNA]</scope>
</reference>
<evidence type="ECO:0000313" key="4">
    <source>
        <dbReference type="EMBL" id="CAH3150885.1"/>
    </source>
</evidence>
<protein>
    <recommendedName>
        <fullName evidence="3">BRICHOS domain-containing protein</fullName>
    </recommendedName>
</protein>
<dbReference type="PANTHER" id="PTHR16483">
    <property type="entry name" value="GASTROKINE 1"/>
    <property type="match status" value="1"/>
</dbReference>
<feature type="chain" id="PRO_5043717812" description="BRICHOS domain-containing protein" evidence="2">
    <location>
        <begin position="19"/>
        <end position="262"/>
    </location>
</feature>
<gene>
    <name evidence="4" type="ORF">PMEA_00024995</name>
</gene>
<evidence type="ECO:0000256" key="2">
    <source>
        <dbReference type="SAM" id="SignalP"/>
    </source>
</evidence>
<evidence type="ECO:0000313" key="5">
    <source>
        <dbReference type="Proteomes" id="UP001159428"/>
    </source>
</evidence>
<name>A0AAU9XM53_9CNID</name>
<sequence length="262" mass="29663">MIVFLISILLITLNGVQVNCITGSYSYRVSENGAAFTEEVEVDVDNQTEVLRVPQHNDVDAMEMMNDFREGLSVYRVPSARACYVSKLDSSLPEPGKMRVNMEQASMQPRLPRHVTTKKRAWRVEGFAQRSALPQKFLDFCGSFPIYTIEQTSLDFSVSSFSRGGFNIERRFGPGPTPYTFKNFATCSGQSIINMANCLNKAITEELYSGTHDNHKLECKFDRHVCYYVVDCLPNGQGVYQCNQVLHMTDFLGFCCDMKCLE</sequence>
<evidence type="ECO:0000256" key="1">
    <source>
        <dbReference type="ARBA" id="ARBA00023157"/>
    </source>
</evidence>